<comment type="caution">
    <text evidence="1">The sequence shown here is derived from an EMBL/GenBank/DDBJ whole genome shotgun (WGS) entry which is preliminary data.</text>
</comment>
<dbReference type="Proteomes" id="UP000789920">
    <property type="component" value="Unassembled WGS sequence"/>
</dbReference>
<feature type="non-terminal residue" evidence="1">
    <location>
        <position position="59"/>
    </location>
</feature>
<organism evidence="1 2">
    <name type="scientific">Racocetra persica</name>
    <dbReference type="NCBI Taxonomy" id="160502"/>
    <lineage>
        <taxon>Eukaryota</taxon>
        <taxon>Fungi</taxon>
        <taxon>Fungi incertae sedis</taxon>
        <taxon>Mucoromycota</taxon>
        <taxon>Glomeromycotina</taxon>
        <taxon>Glomeromycetes</taxon>
        <taxon>Diversisporales</taxon>
        <taxon>Gigasporaceae</taxon>
        <taxon>Racocetra</taxon>
    </lineage>
</organism>
<accession>A0ACA9NSW8</accession>
<sequence>MTKIILGEINIEPLISTRDFLAEALQKAQNKFEVAGAIQAFEVCYELTWKTLKKVLNFQ</sequence>
<keyword evidence="2" id="KW-1185">Reference proteome</keyword>
<evidence type="ECO:0000313" key="1">
    <source>
        <dbReference type="EMBL" id="CAG8666455.1"/>
    </source>
</evidence>
<reference evidence="1" key="1">
    <citation type="submission" date="2021-06" db="EMBL/GenBank/DDBJ databases">
        <authorList>
            <person name="Kallberg Y."/>
            <person name="Tangrot J."/>
            <person name="Rosling A."/>
        </authorList>
    </citation>
    <scope>NUCLEOTIDE SEQUENCE</scope>
    <source>
        <strain evidence="1">MA461A</strain>
    </source>
</reference>
<dbReference type="EMBL" id="CAJVQC010015375">
    <property type="protein sequence ID" value="CAG8666455.1"/>
    <property type="molecule type" value="Genomic_DNA"/>
</dbReference>
<gene>
    <name evidence="1" type="ORF">RPERSI_LOCUS8492</name>
</gene>
<evidence type="ECO:0000313" key="2">
    <source>
        <dbReference type="Proteomes" id="UP000789920"/>
    </source>
</evidence>
<proteinExistence type="predicted"/>
<name>A0ACA9NSW8_9GLOM</name>
<protein>
    <submittedName>
        <fullName evidence="1">10508_t:CDS:1</fullName>
    </submittedName>
</protein>